<gene>
    <name evidence="8" type="ORF">TELCIR_25705</name>
</gene>
<proteinExistence type="inferred from homology"/>
<dbReference type="InterPro" id="IPR018028">
    <property type="entry name" value="Catalase"/>
</dbReference>
<accession>A0A2G9T6H5</accession>
<dbReference type="PANTHER" id="PTHR11465">
    <property type="entry name" value="CATALASE"/>
    <property type="match status" value="1"/>
</dbReference>
<feature type="domain" description="Catalase core" evidence="7">
    <location>
        <begin position="1"/>
        <end position="210"/>
    </location>
</feature>
<dbReference type="GO" id="GO:0005777">
    <property type="term" value="C:peroxisome"/>
    <property type="evidence" value="ECO:0007669"/>
    <property type="project" value="TreeGrafter"/>
</dbReference>
<dbReference type="GO" id="GO:0042542">
    <property type="term" value="P:response to hydrogen peroxide"/>
    <property type="evidence" value="ECO:0007669"/>
    <property type="project" value="TreeGrafter"/>
</dbReference>
<keyword evidence="6" id="KW-0408">Iron</keyword>
<name>A0A2G9T6H5_TELCI</name>
<sequence length="210" mass="24227">GESGSPDTARDPRGFAVKFYTEEGNWDLVANNTPLFFVRDPIMFPNFIHALKRNPQTHLRDANAIWDFWGLRPESTHQVMFLMSDRGTPDGFRFMHGYGGHAFKMVNAQGEPIYCKFHFRAEKIKNLSAKEALRLGGEDPDYAIKDLYNAIEKGEYPKWTLCIQLMTFEQAAAFPMNPFDITKIWPHKEYPLIPVGTMTLNRNPKNYFAE</sequence>
<evidence type="ECO:0000259" key="7">
    <source>
        <dbReference type="SMART" id="SM01060"/>
    </source>
</evidence>
<keyword evidence="4" id="KW-0479">Metal-binding</keyword>
<dbReference type="GO" id="GO:0046872">
    <property type="term" value="F:metal ion binding"/>
    <property type="evidence" value="ECO:0007669"/>
    <property type="project" value="UniProtKB-KW"/>
</dbReference>
<dbReference type="SMART" id="SM01060">
    <property type="entry name" value="Catalase"/>
    <property type="match status" value="1"/>
</dbReference>
<evidence type="ECO:0000256" key="6">
    <source>
        <dbReference type="ARBA" id="ARBA00023004"/>
    </source>
</evidence>
<dbReference type="AlphaFoldDB" id="A0A2G9T6H5"/>
<dbReference type="Proteomes" id="UP000230423">
    <property type="component" value="Unassembled WGS sequence"/>
</dbReference>
<dbReference type="GO" id="GO:0005739">
    <property type="term" value="C:mitochondrion"/>
    <property type="evidence" value="ECO:0007669"/>
    <property type="project" value="TreeGrafter"/>
</dbReference>
<keyword evidence="2" id="KW-0575">Peroxidase</keyword>
<dbReference type="GO" id="GO:0004096">
    <property type="term" value="F:catalase activity"/>
    <property type="evidence" value="ECO:0007669"/>
    <property type="project" value="InterPro"/>
</dbReference>
<dbReference type="InterPro" id="IPR011614">
    <property type="entry name" value="Catalase_core"/>
</dbReference>
<dbReference type="EMBL" id="KZ422065">
    <property type="protein sequence ID" value="PIO52980.1"/>
    <property type="molecule type" value="Genomic_DNA"/>
</dbReference>
<keyword evidence="5" id="KW-0560">Oxidoreductase</keyword>
<dbReference type="GO" id="GO:0020037">
    <property type="term" value="F:heme binding"/>
    <property type="evidence" value="ECO:0007669"/>
    <property type="project" value="InterPro"/>
</dbReference>
<dbReference type="InterPro" id="IPR020835">
    <property type="entry name" value="Catalase_sf"/>
</dbReference>
<dbReference type="Gene3D" id="2.40.180.10">
    <property type="entry name" value="Catalase core domain"/>
    <property type="match status" value="1"/>
</dbReference>
<dbReference type="OrthoDB" id="6880011at2759"/>
<comment type="similarity">
    <text evidence="1">Belongs to the catalase family.</text>
</comment>
<dbReference type="PANTHER" id="PTHR11465:SF9">
    <property type="entry name" value="CATALASE"/>
    <property type="match status" value="1"/>
</dbReference>
<evidence type="ECO:0000313" key="8">
    <source>
        <dbReference type="EMBL" id="PIO52980.1"/>
    </source>
</evidence>
<dbReference type="PROSITE" id="PS51402">
    <property type="entry name" value="CATALASE_3"/>
    <property type="match status" value="1"/>
</dbReference>
<reference evidence="8 9" key="1">
    <citation type="submission" date="2015-09" db="EMBL/GenBank/DDBJ databases">
        <title>Draft genome of the parasitic nematode Teladorsagia circumcincta isolate WARC Sus (inbred).</title>
        <authorList>
            <person name="Mitreva M."/>
        </authorList>
    </citation>
    <scope>NUCLEOTIDE SEQUENCE [LARGE SCALE GENOMIC DNA]</scope>
    <source>
        <strain evidence="8 9">S</strain>
    </source>
</reference>
<evidence type="ECO:0000256" key="2">
    <source>
        <dbReference type="ARBA" id="ARBA00022559"/>
    </source>
</evidence>
<evidence type="ECO:0000256" key="3">
    <source>
        <dbReference type="ARBA" id="ARBA00022617"/>
    </source>
</evidence>
<dbReference type="SUPFAM" id="SSF56634">
    <property type="entry name" value="Heme-dependent catalase-like"/>
    <property type="match status" value="1"/>
</dbReference>
<dbReference type="GO" id="GO:0042744">
    <property type="term" value="P:hydrogen peroxide catabolic process"/>
    <property type="evidence" value="ECO:0007669"/>
    <property type="project" value="TreeGrafter"/>
</dbReference>
<evidence type="ECO:0000256" key="1">
    <source>
        <dbReference type="ARBA" id="ARBA00005329"/>
    </source>
</evidence>
<organism evidence="8 9">
    <name type="scientific">Teladorsagia circumcincta</name>
    <name type="common">Brown stomach worm</name>
    <name type="synonym">Ostertagia circumcincta</name>
    <dbReference type="NCBI Taxonomy" id="45464"/>
    <lineage>
        <taxon>Eukaryota</taxon>
        <taxon>Metazoa</taxon>
        <taxon>Ecdysozoa</taxon>
        <taxon>Nematoda</taxon>
        <taxon>Chromadorea</taxon>
        <taxon>Rhabditida</taxon>
        <taxon>Rhabditina</taxon>
        <taxon>Rhabditomorpha</taxon>
        <taxon>Strongyloidea</taxon>
        <taxon>Trichostrongylidae</taxon>
        <taxon>Teladorsagia</taxon>
    </lineage>
</organism>
<protein>
    <submittedName>
        <fullName evidence="8">Catalase</fullName>
    </submittedName>
</protein>
<keyword evidence="3" id="KW-0349">Heme</keyword>
<keyword evidence="9" id="KW-1185">Reference proteome</keyword>
<evidence type="ECO:0000313" key="9">
    <source>
        <dbReference type="Proteomes" id="UP000230423"/>
    </source>
</evidence>
<dbReference type="Pfam" id="PF00199">
    <property type="entry name" value="Catalase"/>
    <property type="match status" value="1"/>
</dbReference>
<evidence type="ECO:0000256" key="4">
    <source>
        <dbReference type="ARBA" id="ARBA00022723"/>
    </source>
</evidence>
<feature type="non-terminal residue" evidence="8">
    <location>
        <position position="210"/>
    </location>
</feature>
<dbReference type="PRINTS" id="PR00067">
    <property type="entry name" value="CATALASE"/>
</dbReference>
<evidence type="ECO:0000256" key="5">
    <source>
        <dbReference type="ARBA" id="ARBA00023002"/>
    </source>
</evidence>
<feature type="non-terminal residue" evidence="8">
    <location>
        <position position="1"/>
    </location>
</feature>